<dbReference type="EMBL" id="JAHBCL010000004">
    <property type="protein sequence ID" value="MBS7525668.1"/>
    <property type="molecule type" value="Genomic_DNA"/>
</dbReference>
<dbReference type="InterPro" id="IPR041698">
    <property type="entry name" value="Methyltransf_25"/>
</dbReference>
<organism evidence="4 5">
    <name type="scientific">Fusibacter paucivorans</name>
    <dbReference type="NCBI Taxonomy" id="76009"/>
    <lineage>
        <taxon>Bacteria</taxon>
        <taxon>Bacillati</taxon>
        <taxon>Bacillota</taxon>
        <taxon>Clostridia</taxon>
        <taxon>Eubacteriales</taxon>
        <taxon>Eubacteriales Family XII. Incertae Sedis</taxon>
        <taxon>Fusibacter</taxon>
    </lineage>
</organism>
<dbReference type="GO" id="GO:0032259">
    <property type="term" value="P:methylation"/>
    <property type="evidence" value="ECO:0007669"/>
    <property type="project" value="UniProtKB-KW"/>
</dbReference>
<keyword evidence="1 4" id="KW-0489">Methyltransferase</keyword>
<sequence>MKAYAGFAAVYDIMQYDVAYELWAEKFYAFMKHYGTQVRTGLEIGCGTAAISILLSKKGLVMDGLDLSDEMLTMAREKTNEANVRMKFFQQNMLEMQLNKRYDAVIAPCDGLNYLKDEGELTQVFQKVHAHLKSGGVFIFDLSTHYKFSKVIGDATFAETFENSAYIWENSYDEEQRRLVFILTLFVEDSGNYRRIEEYHEQYAYENEVVQTQLMPYFDVQEIVDGDTFQPIHAASERICFICKRKEEIV</sequence>
<dbReference type="SUPFAM" id="SSF53335">
    <property type="entry name" value="S-adenosyl-L-methionine-dependent methyltransferases"/>
    <property type="match status" value="1"/>
</dbReference>
<evidence type="ECO:0000313" key="4">
    <source>
        <dbReference type="EMBL" id="MBS7525668.1"/>
    </source>
</evidence>
<keyword evidence="2" id="KW-0808">Transferase</keyword>
<evidence type="ECO:0000256" key="1">
    <source>
        <dbReference type="ARBA" id="ARBA00022603"/>
    </source>
</evidence>
<accession>A0ABS5PKH6</accession>
<evidence type="ECO:0000256" key="2">
    <source>
        <dbReference type="ARBA" id="ARBA00022679"/>
    </source>
</evidence>
<proteinExistence type="predicted"/>
<evidence type="ECO:0000259" key="3">
    <source>
        <dbReference type="Pfam" id="PF13649"/>
    </source>
</evidence>
<dbReference type="PANTHER" id="PTHR43861:SF1">
    <property type="entry name" value="TRANS-ACONITATE 2-METHYLTRANSFERASE"/>
    <property type="match status" value="1"/>
</dbReference>
<name>A0ABS5PKH6_9FIRM</name>
<dbReference type="Gene3D" id="3.40.50.150">
    <property type="entry name" value="Vaccinia Virus protein VP39"/>
    <property type="match status" value="1"/>
</dbReference>
<keyword evidence="5" id="KW-1185">Reference proteome</keyword>
<evidence type="ECO:0000313" key="5">
    <source>
        <dbReference type="Proteomes" id="UP000746471"/>
    </source>
</evidence>
<feature type="domain" description="Methyltransferase" evidence="3">
    <location>
        <begin position="42"/>
        <end position="136"/>
    </location>
</feature>
<dbReference type="PANTHER" id="PTHR43861">
    <property type="entry name" value="TRANS-ACONITATE 2-METHYLTRANSFERASE-RELATED"/>
    <property type="match status" value="1"/>
</dbReference>
<dbReference type="Gene3D" id="2.20.25.110">
    <property type="entry name" value="S-adenosyl-L-methionine-dependent methyltransferases"/>
    <property type="match status" value="1"/>
</dbReference>
<gene>
    <name evidence="4" type="ORF">KHM83_03150</name>
</gene>
<dbReference type="Proteomes" id="UP000746471">
    <property type="component" value="Unassembled WGS sequence"/>
</dbReference>
<protein>
    <submittedName>
        <fullName evidence="4">Class I SAM-dependent methyltransferase</fullName>
    </submittedName>
</protein>
<dbReference type="GO" id="GO:0008168">
    <property type="term" value="F:methyltransferase activity"/>
    <property type="evidence" value="ECO:0007669"/>
    <property type="project" value="UniProtKB-KW"/>
</dbReference>
<comment type="caution">
    <text evidence="4">The sequence shown here is derived from an EMBL/GenBank/DDBJ whole genome shotgun (WGS) entry which is preliminary data.</text>
</comment>
<dbReference type="Pfam" id="PF13649">
    <property type="entry name" value="Methyltransf_25"/>
    <property type="match status" value="1"/>
</dbReference>
<reference evidence="4 5" key="1">
    <citation type="submission" date="2021-05" db="EMBL/GenBank/DDBJ databases">
        <title>Fusibacter ferrireducens sp. nov., an anaerobic, sulfur- and Fe-reducing bacterium isolated from the mangrove sediment.</title>
        <authorList>
            <person name="Qiu D."/>
        </authorList>
    </citation>
    <scope>NUCLEOTIDE SEQUENCE [LARGE SCALE GENOMIC DNA]</scope>
    <source>
        <strain evidence="4 5">DSM 12116</strain>
    </source>
</reference>
<dbReference type="CDD" id="cd02440">
    <property type="entry name" value="AdoMet_MTases"/>
    <property type="match status" value="1"/>
</dbReference>
<dbReference type="InterPro" id="IPR029063">
    <property type="entry name" value="SAM-dependent_MTases_sf"/>
</dbReference>
<dbReference type="RefSeq" id="WP_213235456.1">
    <property type="nucleotide sequence ID" value="NZ_JAHBCL010000004.1"/>
</dbReference>